<dbReference type="Gene3D" id="2.60.40.1080">
    <property type="match status" value="2"/>
</dbReference>
<accession>A0A975A0I6</accession>
<dbReference type="InterPro" id="IPR008964">
    <property type="entry name" value="Invasin/intimin_cell_adhesion"/>
</dbReference>
<dbReference type="InterPro" id="IPR014755">
    <property type="entry name" value="Cu-Rt/internalin_Ig-like"/>
</dbReference>
<dbReference type="CDD" id="cd00063">
    <property type="entry name" value="FN3"/>
    <property type="match status" value="1"/>
</dbReference>
<keyword evidence="1" id="KW-0732">Signal</keyword>
<dbReference type="InterPro" id="IPR026444">
    <property type="entry name" value="Secre_tail"/>
</dbReference>
<protein>
    <submittedName>
        <fullName evidence="3">Ig-like domain-containing protein</fullName>
    </submittedName>
</protein>
<keyword evidence="4" id="KW-1185">Reference proteome</keyword>
<feature type="domain" description="Fibronectin type-III" evidence="2">
    <location>
        <begin position="190"/>
        <end position="286"/>
    </location>
</feature>
<dbReference type="SUPFAM" id="SSF49265">
    <property type="entry name" value="Fibronectin type III"/>
    <property type="match status" value="2"/>
</dbReference>
<dbReference type="Pfam" id="PF18962">
    <property type="entry name" value="Por_Secre_tail"/>
    <property type="match status" value="1"/>
</dbReference>
<dbReference type="Pfam" id="PF13205">
    <property type="entry name" value="Big_5"/>
    <property type="match status" value="12"/>
</dbReference>
<organism evidence="3 4">
    <name type="scientific">Fulvivirga lutea</name>
    <dbReference type="NCBI Taxonomy" id="2810512"/>
    <lineage>
        <taxon>Bacteria</taxon>
        <taxon>Pseudomonadati</taxon>
        <taxon>Bacteroidota</taxon>
        <taxon>Cytophagia</taxon>
        <taxon>Cytophagales</taxon>
        <taxon>Fulvivirgaceae</taxon>
        <taxon>Fulvivirga</taxon>
    </lineage>
</organism>
<dbReference type="KEGG" id="fuv:JR347_17930"/>
<dbReference type="InterPro" id="IPR013783">
    <property type="entry name" value="Ig-like_fold"/>
</dbReference>
<proteinExistence type="predicted"/>
<feature type="domain" description="Fibronectin type-III" evidence="2">
    <location>
        <begin position="400"/>
        <end position="518"/>
    </location>
</feature>
<evidence type="ECO:0000313" key="3">
    <source>
        <dbReference type="EMBL" id="QSE97434.1"/>
    </source>
</evidence>
<sequence>MKSIQNNYYYFITTLVLLLSANTLFSQSIGMFDVSNKPFYTDINCDSKRLNTGGGQEATDLLLALIDFGQGGAVTVDEIEINLGGNFSANDVDNSQGGALFLMMNGSRTLLPLNSLDADQSVSVTGPGVYTFTGNISAASRLPMLAIGLRLKPTASKNAQVLRADINGSDITLTSGTVTGTAPLQLFKTVPFPTTEFTNETIDRNVNEITFSWDANNNEGHRLEIEKLGFGSPLEVATVGSGVSSYTFQNLEQNTDYVIRAYGFNDNGTCVMERFLGGYTTGTCDERPTAFGAPTITTLSDDFAQISYNETVGSNYRLTVVRELGVSRVLPSDGTNYALNSSYTSAPEIGTGNKVLGSSSQIYDLEPNTTYLVDLYRKSGPTNPCILYSPPKTVQFTTCPPAPSTSASAIATSLITENTVRINWTNGSGTGRLVTISETNQSYSIDGQEFVGNTDYSLAPQINGQARVVYNGTGTQVNVSGLQAGTQYFIRVAEYSGDGICRQYKNVASPVSFTTNSVDGDITVATTGISNRTSTSLVIGGDVSINGNPTILAKGIIWTTSAGDPTVALPTKTDEGTSPTSFSSVITGLTPETNYGFRAYVTTSETTYYGTTRYFPTLPIPPSGHATAFTVDNLIENTSINFTAELSWNAAPGADGYMLLYTNNGVEPPIDFLQSNSYTLPQGVFIASSTITGTTYDFNFGASGELTFKLVMVPYSLADNGSAANYLLTGTPARVEIPIDTKIPLVTSRSPNVNATNVSVSSNLVLSFSEPIQKGSGAIEIRRYSDDVLFESIDVSNAAVSVSTANVTINPTSDLNPNVQYYVLIPQGAITDLNNNPFAGFTIKQNWRFTTGSLPDNTLPTLTELTPQNGATEVDVLADPLMEFSEPVTAGTGNFTIKRVDNNNVFASFNANDQEVVFLNNIVGISKGTPFPANTEFYIEIDNDAVLDLSGNAFTGISNNTDWRFTTAAAPDYTRPSFVGLSPADGTTGVPVNTQLEITFDEPLQAGNSGFFLIGFKSNATITQNIYMSSGNVAVSGNTITITLEEDLPANQEYFVGFTADVASDFAGNVVNNFSDLNTWNFTTAAAPDGDVPVILSNSYSPVKGATNIPFDTDLAFEFNEPVLKGTGNIKLQRFADNAEIQSINVLSGDVAITNDTQVAINLATLSEGQYYVEIPATAFKDANDNFFPGILNKDWNFTTLGDPPGITAFSPIDGATDVPLVQTMTITFDEPVKRGTSGSFLFRRLDNNAIVYSLAYSDPRVSFSGNQMSMLVELTNPVFHDTDFYVMINGNFATDLAGNTMDQVWNNTTWNVRTVEQSDGTPPSIILASRDPQDNDSPISVDGVSFEFNENVVRGSGFIRVKNYDSDETVDEINVSTGQVEITQRIDVSVSFLDELPEGNYYIEMDAGAFEDEAGNAHAGISNKNDWNFTVLGSAPEYVSLSPAINATNIPVENTFIITFDEPVVATASGSIYIRRVSNNAIVRNYQATDPNVTISGNVLAVEADLTGFESTQLYLQVQTGPITDVVGNLFSQLNNNTWQFTLAAAPDVSAPTATSYDPFPNITGIAADANLILQFNEAVQKGSGLINIRRYSDDLLLQTIGVQDAAVSVSGQTVTINPPNVIEDTRVWIEILEGTFTDLAGNSYAGINDKTVWNYTPVLNNPTLVSTNPVDGATNIPAGVPVTFTAIFSEPVQEGTGGNILVVWVNGLGNEVNIGSISSSEITFNGNQASFEFTVPKIEGYSEEELYFKIQNTVIADLNGNNFFGGWNPSVWHFIVEEIDTTSPYFDNNNQFPTNGQLNVPYDVVLRLPFTEPIQKGTGNVILRDLSDNSEILRVDVTSPEASVEGNTLVIDPGQEIPEIYEVGVELESGIVEDLFGNSFDAASFGGSWSFHMLETPLQIVSVSPPDDALNVLVGEPIVFEVTFDAPIELTGESGWFAIRLKSGGVTYVQIFGDDPSMTVSGNKLFVPITLPNVLDTDLHVQMTNNLVRDVNGYSTNPTMGFGTDTDTWNFTTELPSPPQVVSFSPANGTTGLNGDENLEIVFNEDISADNYYMVLYQLDPGANQWEVFSEPSARVTINNNVVTIDPTNDLPTGREYYLSVNSQSFIDSKGARTAQLGGNGVWNFTVGEVDFDPPVVQTFVPAQDADDVPVDIGSLSMTFNEPILDGDPNGAIRLYEFNTNALVKEFNFQTPDVTVSGNTYTLNDVPELDFNKTYYIQNSNGNWGITDLIGNVIAGWGDSFTWQFTTAPEFAPVDPFVVSTDPMDDATDVPVGKTITIEFNEIVLPPSPSGVFVKRMSNNTIVPSLVTISGNILTLNPTNNLEPGTEYFIQIDANRIFDQESNPFPGFPDNTTLSFTTEIIDNDPPVVTGFNPADNATDVSVDVGSLTLTFSEEIKTGNPGSKFRLRKNDGTNQVIKEFEINTADVTFGTNTVTLNNVPQLAFNTGYWVQNNFGVTVYDLADNPLANWNTTSFWNFTTEAQPLQDQTITFDPIADKTFGDAPFTLSATASSGLAVQFSLISGPVSLSGNEVTITGVGTVEIAANQPGNGSFNPAPEVIRTFEILKANQTISFDPIADKTFGDAPFNLNASTTSGLSVSYVSSNTLVATINGNTVTIVGAGISTITASQSGNGQFNPATSVEQTLNVNKANQTISVDPISDKLVSDAPFEVVASTTSGLSLDYQILSGPATISGTTITLNGSSGTVEVEVSQAGNNNFNTASETVSFVVSDPAKSDQTITFGTIEDKTFGDADFTLEASASSGLTVDFSVVSGPISINGNIVTINGAGTATVAANQGGDNDYNPAPEVTRTFTINKATQTITFDVIDDQVFGVDPFTISAVSSAGLDVAYSVVSGPISLSGATVSVNGTGVATIAANQPGNDNYLAATEVIQSFSIAKADQTITIEPIDDKLITANPFDVIATTTSGLALTYQLLSGPASISGSTITLDGQVGTVVVRVSNAGNSNYNSASAQVSFDVVDQPNKQDQTITFEALADVTFGDPDFELTATASSGLAVTYTSSDESVATVNGSTVTIIGAGTTTITATQAGDDDFNAAVPVEQVLTVNKAAQTITFNEIEDQFMEAEILELSATSSSGLIVEFNVANGPAFLNGTTLIFDGIGEVTVEAIQPGNENFESAVVSRTFEIISVTSTSVRDIEPVSIYPNPASNQITLTGNIDQTAKIFISDMKGNLVRQIKPELTESIDVSDLNNGIYLILIKGENQQMIRFIKK</sequence>
<dbReference type="SUPFAM" id="SSF49373">
    <property type="entry name" value="Invasin/intimin cell-adhesion fragments"/>
    <property type="match status" value="2"/>
</dbReference>
<dbReference type="RefSeq" id="WP_205721945.1">
    <property type="nucleotide sequence ID" value="NZ_CP070608.1"/>
</dbReference>
<gene>
    <name evidence="3" type="ORF">JR347_17930</name>
</gene>
<dbReference type="InterPro" id="IPR036116">
    <property type="entry name" value="FN3_sf"/>
</dbReference>
<reference evidence="3" key="1">
    <citation type="submission" date="2021-02" db="EMBL/GenBank/DDBJ databases">
        <title>Fulvivirga sp. S481 isolated from sea water.</title>
        <authorList>
            <person name="Bae S.S."/>
            <person name="Baek K."/>
        </authorList>
    </citation>
    <scope>NUCLEOTIDE SEQUENCE</scope>
    <source>
        <strain evidence="3">S481</strain>
    </source>
</reference>
<dbReference type="SMART" id="SM00060">
    <property type="entry name" value="FN3"/>
    <property type="match status" value="3"/>
</dbReference>
<dbReference type="InterPro" id="IPR032812">
    <property type="entry name" value="SbsA_Ig"/>
</dbReference>
<dbReference type="NCBIfam" id="TIGR04183">
    <property type="entry name" value="Por_Secre_tail"/>
    <property type="match status" value="1"/>
</dbReference>
<name>A0A975A0I6_9BACT</name>
<dbReference type="InterPro" id="IPR003961">
    <property type="entry name" value="FN3_dom"/>
</dbReference>
<dbReference type="PROSITE" id="PS50853">
    <property type="entry name" value="FN3"/>
    <property type="match status" value="2"/>
</dbReference>
<evidence type="ECO:0000256" key="1">
    <source>
        <dbReference type="ARBA" id="ARBA00022729"/>
    </source>
</evidence>
<evidence type="ECO:0000313" key="4">
    <source>
        <dbReference type="Proteomes" id="UP000662783"/>
    </source>
</evidence>
<dbReference type="Gene3D" id="2.60.40.1220">
    <property type="match status" value="1"/>
</dbReference>
<dbReference type="Proteomes" id="UP000662783">
    <property type="component" value="Chromosome"/>
</dbReference>
<dbReference type="EMBL" id="CP070608">
    <property type="protein sequence ID" value="QSE97434.1"/>
    <property type="molecule type" value="Genomic_DNA"/>
</dbReference>
<evidence type="ECO:0000259" key="2">
    <source>
        <dbReference type="PROSITE" id="PS50853"/>
    </source>
</evidence>
<dbReference type="Gene3D" id="2.60.40.10">
    <property type="entry name" value="Immunoglobulins"/>
    <property type="match status" value="2"/>
</dbReference>